<evidence type="ECO:0000256" key="2">
    <source>
        <dbReference type="ARBA" id="ARBA00007878"/>
    </source>
</evidence>
<evidence type="ECO:0000259" key="11">
    <source>
        <dbReference type="Pfam" id="PF00483"/>
    </source>
</evidence>
<dbReference type="SUPFAM" id="SSF53448">
    <property type="entry name" value="Nucleotide-diphospho-sugar transferases"/>
    <property type="match status" value="1"/>
</dbReference>
<dbReference type="STRING" id="5217.A0A4V1M3M8"/>
<comment type="subunit">
    <text evidence="9">Component of the translation initiation factor 2B (eIF2B) complex which is a heterodecamer of two sets of five different subunits: alpha, beta, gamma, delta and epsilon. Subunits alpha, beta and delta comprise a regulatory subcomplex and subunits epsilon and gamma comprise a catalytic subcomplex. Within the complex, the hexameric regulatory complex resides at the center, with the two heterodimeric catalytic subcomplexes bound on opposite sides.</text>
</comment>
<dbReference type="EMBL" id="SDIL01000069">
    <property type="protein sequence ID" value="RXK37417.1"/>
    <property type="molecule type" value="Genomic_DNA"/>
</dbReference>
<name>A0A4V1M3M8_TREME</name>
<dbReference type="GO" id="GO:0005829">
    <property type="term" value="C:cytosol"/>
    <property type="evidence" value="ECO:0007669"/>
    <property type="project" value="UniProtKB-SubCell"/>
</dbReference>
<dbReference type="PANTHER" id="PTHR45989:SF1">
    <property type="entry name" value="TRANSLATION INITIATION FACTOR EIF-2B SUBUNIT GAMMA"/>
    <property type="match status" value="1"/>
</dbReference>
<feature type="compositionally biased region" description="Low complexity" evidence="10">
    <location>
        <begin position="317"/>
        <end position="332"/>
    </location>
</feature>
<feature type="region of interest" description="Disordered" evidence="10">
    <location>
        <begin position="402"/>
        <end position="432"/>
    </location>
</feature>
<evidence type="ECO:0000256" key="3">
    <source>
        <dbReference type="ARBA" id="ARBA00022490"/>
    </source>
</evidence>
<dbReference type="Gene3D" id="3.90.550.10">
    <property type="entry name" value="Spore Coat Polysaccharide Biosynthesis Protein SpsA, Chain A"/>
    <property type="match status" value="1"/>
</dbReference>
<dbReference type="PANTHER" id="PTHR45989">
    <property type="entry name" value="TRANSLATION INITIATION FACTOR EIF-2B SUBUNIT GAMMA"/>
    <property type="match status" value="1"/>
</dbReference>
<proteinExistence type="inferred from homology"/>
<comment type="subcellular location">
    <subcellularLocation>
        <location evidence="1">Cytoplasm</location>
        <location evidence="1">Cytosol</location>
    </subcellularLocation>
</comment>
<accession>A0A4V1M3M8</accession>
<evidence type="ECO:0000256" key="5">
    <source>
        <dbReference type="ARBA" id="ARBA00022917"/>
    </source>
</evidence>
<keyword evidence="14" id="KW-1185">Reference proteome</keyword>
<evidence type="ECO:0000256" key="10">
    <source>
        <dbReference type="SAM" id="MobiDB-lite"/>
    </source>
</evidence>
<evidence type="ECO:0000256" key="7">
    <source>
        <dbReference type="ARBA" id="ARBA00044229"/>
    </source>
</evidence>
<dbReference type="GO" id="GO:0002183">
    <property type="term" value="P:cytoplasmic translational initiation"/>
    <property type="evidence" value="ECO:0007669"/>
    <property type="project" value="TreeGrafter"/>
</dbReference>
<dbReference type="InterPro" id="IPR051960">
    <property type="entry name" value="eIF2B_gamma"/>
</dbReference>
<dbReference type="Gene3D" id="2.160.10.10">
    <property type="entry name" value="Hexapeptide repeat proteins"/>
    <property type="match status" value="1"/>
</dbReference>
<evidence type="ECO:0000313" key="13">
    <source>
        <dbReference type="EMBL" id="RXK37417.1"/>
    </source>
</evidence>
<dbReference type="GO" id="GO:0005085">
    <property type="term" value="F:guanyl-nucleotide exchange factor activity"/>
    <property type="evidence" value="ECO:0007669"/>
    <property type="project" value="TreeGrafter"/>
</dbReference>
<dbReference type="VEuPathDB" id="FungiDB:TREMEDRAFT_72589"/>
<comment type="function">
    <text evidence="8">Acts as a component of the translation initiation factor 2B (eIF2B) complex, which catalyzes the exchange of GDP for GTP on the eukaryotic initiation factor 2 (eIF2) complex gamma subunit. Its guanine nucleotide exchange factor activity is repressed when bound to eIF2 complex phosphorylated on the alpha subunit, thereby limiting the amount of methionyl-initiator methionine tRNA available to the ribosome and consequently global translation is repressed.</text>
</comment>
<organism evidence="13 14">
    <name type="scientific">Tremella mesenterica</name>
    <name type="common">Jelly fungus</name>
    <dbReference type="NCBI Taxonomy" id="5217"/>
    <lineage>
        <taxon>Eukaryota</taxon>
        <taxon>Fungi</taxon>
        <taxon>Dikarya</taxon>
        <taxon>Basidiomycota</taxon>
        <taxon>Agaricomycotina</taxon>
        <taxon>Tremellomycetes</taxon>
        <taxon>Tremellales</taxon>
        <taxon>Tremellaceae</taxon>
        <taxon>Tremella</taxon>
    </lineage>
</organism>
<dbReference type="InParanoid" id="A0A4V1M3M8"/>
<feature type="domain" description="Nucleotidyl transferase" evidence="11">
    <location>
        <begin position="25"/>
        <end position="182"/>
    </location>
</feature>
<dbReference type="GO" id="GO:0003743">
    <property type="term" value="F:translation initiation factor activity"/>
    <property type="evidence" value="ECO:0007669"/>
    <property type="project" value="UniProtKB-KW"/>
</dbReference>
<keyword evidence="5" id="KW-0648">Protein biosynthesis</keyword>
<dbReference type="Pfam" id="PF00483">
    <property type="entry name" value="NTP_transferase"/>
    <property type="match status" value="1"/>
</dbReference>
<feature type="region of interest" description="Disordered" evidence="10">
    <location>
        <begin position="310"/>
        <end position="334"/>
    </location>
</feature>
<feature type="region of interest" description="Disordered" evidence="10">
    <location>
        <begin position="350"/>
        <end position="371"/>
    </location>
</feature>
<evidence type="ECO:0000256" key="9">
    <source>
        <dbReference type="ARBA" id="ARBA00046432"/>
    </source>
</evidence>
<dbReference type="InterPro" id="IPR029044">
    <property type="entry name" value="Nucleotide-diphossugar_trans"/>
</dbReference>
<protein>
    <recommendedName>
        <fullName evidence="6">Translation initiation factor eIF2B subunit gamma</fullName>
    </recommendedName>
    <alternativeName>
        <fullName evidence="7">eIF2B GDP-GTP exchange factor subunit gamma</fullName>
    </alternativeName>
</protein>
<comment type="similarity">
    <text evidence="2">Belongs to the eIF-2B gamma/epsilon subunits family.</text>
</comment>
<evidence type="ECO:0000313" key="14">
    <source>
        <dbReference type="Proteomes" id="UP000289152"/>
    </source>
</evidence>
<dbReference type="AlphaFoldDB" id="A0A4V1M3M8"/>
<dbReference type="GO" id="GO:0005851">
    <property type="term" value="C:eukaryotic translation initiation factor 2B complex"/>
    <property type="evidence" value="ECO:0007669"/>
    <property type="project" value="TreeGrafter"/>
</dbReference>
<dbReference type="CDD" id="cd04652">
    <property type="entry name" value="LbH_eIF2B_gamma_C"/>
    <property type="match status" value="1"/>
</dbReference>
<reference evidence="13 14" key="1">
    <citation type="submission" date="2016-06" db="EMBL/GenBank/DDBJ databases">
        <title>Evolution of pathogenesis and genome organization in the Tremellales.</title>
        <authorList>
            <person name="Cuomo C."/>
            <person name="Litvintseva A."/>
            <person name="Heitman J."/>
            <person name="Chen Y."/>
            <person name="Sun S."/>
            <person name="Springer D."/>
            <person name="Dromer F."/>
            <person name="Young S."/>
            <person name="Zeng Q."/>
            <person name="Chapman S."/>
            <person name="Gujja S."/>
            <person name="Saif S."/>
            <person name="Birren B."/>
        </authorList>
    </citation>
    <scope>NUCLEOTIDE SEQUENCE [LARGE SCALE GENOMIC DNA]</scope>
    <source>
        <strain evidence="13 14">ATCC 28783</strain>
    </source>
</reference>
<comment type="caution">
    <text evidence="13">The sequence shown here is derived from an EMBL/GenBank/DDBJ whole genome shotgun (WGS) entry which is preliminary data.</text>
</comment>
<feature type="region of interest" description="Disordered" evidence="10">
    <location>
        <begin position="108"/>
        <end position="127"/>
    </location>
</feature>
<dbReference type="Pfam" id="PF25084">
    <property type="entry name" value="LbH_EIF2B"/>
    <property type="match status" value="1"/>
</dbReference>
<keyword evidence="4" id="KW-0396">Initiation factor</keyword>
<feature type="domain" description="EIF2B subunit epsilon/gamma LbH" evidence="12">
    <location>
        <begin position="415"/>
        <end position="496"/>
    </location>
</feature>
<dbReference type="OrthoDB" id="1733332at2759"/>
<sequence length="522" mass="57360">MPSRRLHLSSGPHKRKATEGQDFMAVILVGYGDNLYPFNEGINVVSKALIPVANRPIISFVLDWVFQSGIMDVLLIVPPLFHSSISNHLNENYSTTTHPGARITLKQHDEGQDEDGEVPHGESSMAMERDGTARLLKKFRHLIETDFVLLPCDISTPVNLPLSSILDKHRAAPDAVMTCVLYEPVDSVRESEEKVLVALDRESEELLLVLPLDSLEDDLDLRMSLLLSHPTLSLTTRLLDAHIYVFRHAVLELLASRQTRDLDSIREQVVPWLVKVAWQKGLSSRWQPTLDPPGRDPLASALLRSTTFTHNHPTHLSAPSSPGSFSPSTAPTRRVTPTWKCHLVISAPAARSAPEPAIKKGGKDKSKPTPVVEPEYLIRSNSLAGYWEMNRRALRRNPLRLSAEPAQSPPSTPSEDAAVSASAQISPDSMIGEGTRIGERASVKKSILGRHCVIGRGSKITGSILWDFVTVEENARIENSILCSNVRLGEKTSVKDCEFGTGFEAKAGANLKGERLVAGQEA</sequence>
<evidence type="ECO:0000256" key="8">
    <source>
        <dbReference type="ARBA" id="ARBA00045373"/>
    </source>
</evidence>
<evidence type="ECO:0000256" key="6">
    <source>
        <dbReference type="ARBA" id="ARBA00044196"/>
    </source>
</evidence>
<evidence type="ECO:0000259" key="12">
    <source>
        <dbReference type="Pfam" id="PF25084"/>
    </source>
</evidence>
<dbReference type="FunCoup" id="A0A4V1M3M8">
    <property type="interactions" value="349"/>
</dbReference>
<keyword evidence="3" id="KW-0963">Cytoplasm</keyword>
<dbReference type="InterPro" id="IPR005835">
    <property type="entry name" value="NTP_transferase_dom"/>
</dbReference>
<feature type="compositionally biased region" description="Basic and acidic residues" evidence="10">
    <location>
        <begin position="357"/>
        <end position="367"/>
    </location>
</feature>
<dbReference type="Proteomes" id="UP000289152">
    <property type="component" value="Unassembled WGS sequence"/>
</dbReference>
<gene>
    <name evidence="13" type="ORF">M231_05317</name>
</gene>
<evidence type="ECO:0000256" key="4">
    <source>
        <dbReference type="ARBA" id="ARBA00022540"/>
    </source>
</evidence>
<dbReference type="InterPro" id="IPR056764">
    <property type="entry name" value="LbH_EIF2B3/5"/>
</dbReference>
<evidence type="ECO:0000256" key="1">
    <source>
        <dbReference type="ARBA" id="ARBA00004514"/>
    </source>
</evidence>